<feature type="compositionally biased region" description="Basic residues" evidence="1">
    <location>
        <begin position="66"/>
        <end position="75"/>
    </location>
</feature>
<reference evidence="2 3" key="1">
    <citation type="submission" date="2021-08" db="EMBL/GenBank/DDBJ databases">
        <title>Draft Genome Sequence of Phanerochaete sordida strain YK-624.</title>
        <authorList>
            <person name="Mori T."/>
            <person name="Dohra H."/>
            <person name="Suzuki T."/>
            <person name="Kawagishi H."/>
            <person name="Hirai H."/>
        </authorList>
    </citation>
    <scope>NUCLEOTIDE SEQUENCE [LARGE SCALE GENOMIC DNA]</scope>
    <source>
        <strain evidence="2 3">YK-624</strain>
    </source>
</reference>
<dbReference type="Proteomes" id="UP000703269">
    <property type="component" value="Unassembled WGS sequence"/>
</dbReference>
<evidence type="ECO:0000313" key="2">
    <source>
        <dbReference type="EMBL" id="GJE84640.1"/>
    </source>
</evidence>
<organism evidence="2 3">
    <name type="scientific">Phanerochaete sordida</name>
    <dbReference type="NCBI Taxonomy" id="48140"/>
    <lineage>
        <taxon>Eukaryota</taxon>
        <taxon>Fungi</taxon>
        <taxon>Dikarya</taxon>
        <taxon>Basidiomycota</taxon>
        <taxon>Agaricomycotina</taxon>
        <taxon>Agaricomycetes</taxon>
        <taxon>Polyporales</taxon>
        <taxon>Phanerochaetaceae</taxon>
        <taxon>Phanerochaete</taxon>
    </lineage>
</organism>
<dbReference type="AlphaFoldDB" id="A0A9P3L781"/>
<sequence length="108" mass="12386">MMPPQLSAVGSSRLAANRVTEPCVQNVQLRERDPAEPRALQRWPDLQHAVSAYVVPGVLLKPHVCQGRRRPRRRTQRQEHANLTFGSQVPPSRQPRCRVRTQQQLVRP</sequence>
<feature type="region of interest" description="Disordered" evidence="1">
    <location>
        <begin position="65"/>
        <end position="108"/>
    </location>
</feature>
<protein>
    <submittedName>
        <fullName evidence="2">Uncharacterized protein</fullName>
    </submittedName>
</protein>
<proteinExistence type="predicted"/>
<keyword evidence="3" id="KW-1185">Reference proteome</keyword>
<comment type="caution">
    <text evidence="2">The sequence shown here is derived from an EMBL/GenBank/DDBJ whole genome shotgun (WGS) entry which is preliminary data.</text>
</comment>
<evidence type="ECO:0000313" key="3">
    <source>
        <dbReference type="Proteomes" id="UP000703269"/>
    </source>
</evidence>
<accession>A0A9P3L781</accession>
<gene>
    <name evidence="2" type="ORF">PsYK624_007160</name>
</gene>
<evidence type="ECO:0000256" key="1">
    <source>
        <dbReference type="SAM" id="MobiDB-lite"/>
    </source>
</evidence>
<name>A0A9P3L781_9APHY</name>
<dbReference type="EMBL" id="BPQB01000001">
    <property type="protein sequence ID" value="GJE84640.1"/>
    <property type="molecule type" value="Genomic_DNA"/>
</dbReference>